<reference evidence="5" key="1">
    <citation type="journal article" date="2020" name="mSystems">
        <title>Genome- and Community-Level Interaction Insights into Carbon Utilization and Element Cycling Functions of Hydrothermarchaeota in Hydrothermal Sediment.</title>
        <authorList>
            <person name="Zhou Z."/>
            <person name="Liu Y."/>
            <person name="Xu W."/>
            <person name="Pan J."/>
            <person name="Luo Z.H."/>
            <person name="Li M."/>
        </authorList>
    </citation>
    <scope>NUCLEOTIDE SEQUENCE [LARGE SCALE GENOMIC DNA]</scope>
    <source>
        <strain evidence="5">SpSt-26</strain>
    </source>
</reference>
<keyword evidence="2 4" id="KW-0378">Hydrolase</keyword>
<comment type="caution">
    <text evidence="5">The sequence shown here is derived from an EMBL/GenBank/DDBJ whole genome shotgun (WGS) entry which is preliminary data.</text>
</comment>
<gene>
    <name evidence="5" type="ORF">ENP88_01960</name>
</gene>
<keyword evidence="3 4" id="KW-0067">ATP-binding</keyword>
<dbReference type="PANTHER" id="PTHR43146">
    <property type="entry name" value="CANCER-RELATED NUCLEOSIDE-TRIPHOSPHATASE"/>
    <property type="match status" value="1"/>
</dbReference>
<dbReference type="InterPro" id="IPR004948">
    <property type="entry name" value="Nuc-triphosphatase_THEP1"/>
</dbReference>
<comment type="catalytic activity">
    <reaction evidence="4">
        <text>a ribonucleoside 5'-triphosphate + H2O = a ribonucleoside 5'-diphosphate + phosphate + H(+)</text>
        <dbReference type="Rhea" id="RHEA:23680"/>
        <dbReference type="ChEBI" id="CHEBI:15377"/>
        <dbReference type="ChEBI" id="CHEBI:15378"/>
        <dbReference type="ChEBI" id="CHEBI:43474"/>
        <dbReference type="ChEBI" id="CHEBI:57930"/>
        <dbReference type="ChEBI" id="CHEBI:61557"/>
        <dbReference type="EC" id="3.6.1.15"/>
    </reaction>
</comment>
<dbReference type="Pfam" id="PF03266">
    <property type="entry name" value="NTPase_1"/>
    <property type="match status" value="1"/>
</dbReference>
<organism evidence="5">
    <name type="scientific">Archaeoglobus fulgidus</name>
    <dbReference type="NCBI Taxonomy" id="2234"/>
    <lineage>
        <taxon>Archaea</taxon>
        <taxon>Methanobacteriati</taxon>
        <taxon>Methanobacteriota</taxon>
        <taxon>Archaeoglobi</taxon>
        <taxon>Archaeoglobales</taxon>
        <taxon>Archaeoglobaceae</taxon>
        <taxon>Archaeoglobus</taxon>
    </lineage>
</organism>
<dbReference type="CDD" id="cd19482">
    <property type="entry name" value="RecA-like_Thep1"/>
    <property type="match status" value="1"/>
</dbReference>
<feature type="binding site" evidence="4">
    <location>
        <begin position="7"/>
        <end position="14"/>
    </location>
    <ligand>
        <name>ATP</name>
        <dbReference type="ChEBI" id="CHEBI:30616"/>
    </ligand>
</feature>
<evidence type="ECO:0000256" key="3">
    <source>
        <dbReference type="ARBA" id="ARBA00022840"/>
    </source>
</evidence>
<comment type="function">
    <text evidence="4">Has nucleotide phosphatase activity towards ATP, GTP, CTP, TTP and UTP. May hydrolyze nucleoside diphosphates with lower efficiency.</text>
</comment>
<feature type="binding site" evidence="4">
    <location>
        <begin position="93"/>
        <end position="100"/>
    </location>
    <ligand>
        <name>ATP</name>
        <dbReference type="ChEBI" id="CHEBI:30616"/>
    </ligand>
</feature>
<dbReference type="GO" id="GO:0017111">
    <property type="term" value="F:ribonucleoside triphosphate phosphatase activity"/>
    <property type="evidence" value="ECO:0007669"/>
    <property type="project" value="UniProtKB-UniRule"/>
</dbReference>
<evidence type="ECO:0000313" key="5">
    <source>
        <dbReference type="EMBL" id="HEH34924.1"/>
    </source>
</evidence>
<dbReference type="HAMAP" id="MF_00796">
    <property type="entry name" value="NTPase_1"/>
    <property type="match status" value="1"/>
</dbReference>
<sequence length="166" mass="19085">MRIAITGRPGIGKTTLCLKVYESLKNKIKISGFITLEERSEGKRVGFKLVDLNSKEEAKLARVGKGKVNVGKYEVLIESFENFLRKLKLDGDLIIIDEIGPMELKSEKFVSIVNDLLSKENLLFTIHYRFNHPLLNRIRKNFSIYIIDEKNRDAVAEEIVKNYARN</sequence>
<dbReference type="NCBIfam" id="NF010248">
    <property type="entry name" value="PRK13695.1"/>
    <property type="match status" value="1"/>
</dbReference>
<protein>
    <recommendedName>
        <fullName evidence="4">Nucleoside-triphosphatase ENP88_01960</fullName>
        <shortName evidence="4">NTPase</shortName>
        <ecNumber evidence="4">3.6.1.15</ecNumber>
    </recommendedName>
    <alternativeName>
        <fullName evidence="4">Nucleoside triphosphate phosphohydrolase</fullName>
    </alternativeName>
</protein>
<keyword evidence="1 4" id="KW-0547">Nucleotide-binding</keyword>
<dbReference type="PANTHER" id="PTHR43146:SF1">
    <property type="entry name" value="CANCER-RELATED NUCLEOSIDE-TRIPHOSPHATASE"/>
    <property type="match status" value="1"/>
</dbReference>
<accession>A0A7J2TIA3</accession>
<dbReference type="EC" id="3.6.1.15" evidence="4"/>
<dbReference type="AlphaFoldDB" id="A0A7J2TIA3"/>
<dbReference type="InterPro" id="IPR027417">
    <property type="entry name" value="P-loop_NTPase"/>
</dbReference>
<evidence type="ECO:0000256" key="1">
    <source>
        <dbReference type="ARBA" id="ARBA00022741"/>
    </source>
</evidence>
<dbReference type="Gene3D" id="3.40.50.300">
    <property type="entry name" value="P-loop containing nucleotide triphosphate hydrolases"/>
    <property type="match status" value="1"/>
</dbReference>
<dbReference type="EMBL" id="DSLA01000034">
    <property type="protein sequence ID" value="HEH34924.1"/>
    <property type="molecule type" value="Genomic_DNA"/>
</dbReference>
<proteinExistence type="inferred from homology"/>
<evidence type="ECO:0000256" key="4">
    <source>
        <dbReference type="HAMAP-Rule" id="MF_00796"/>
    </source>
</evidence>
<comment type="similarity">
    <text evidence="4">Belongs to the THEP1 NTPase family.</text>
</comment>
<dbReference type="SUPFAM" id="SSF52540">
    <property type="entry name" value="P-loop containing nucleoside triphosphate hydrolases"/>
    <property type="match status" value="1"/>
</dbReference>
<dbReference type="GO" id="GO:0005524">
    <property type="term" value="F:ATP binding"/>
    <property type="evidence" value="ECO:0007669"/>
    <property type="project" value="UniProtKB-UniRule"/>
</dbReference>
<evidence type="ECO:0000256" key="2">
    <source>
        <dbReference type="ARBA" id="ARBA00022801"/>
    </source>
</evidence>
<name>A0A7J2TIA3_ARCFL</name>